<protein>
    <submittedName>
        <fullName evidence="1">Uncharacterized protein</fullName>
    </submittedName>
</protein>
<accession>X1VEI0</accession>
<feature type="non-terminal residue" evidence="1">
    <location>
        <position position="43"/>
    </location>
</feature>
<name>X1VEI0_9ZZZZ</name>
<dbReference type="AlphaFoldDB" id="X1VEI0"/>
<evidence type="ECO:0000313" key="1">
    <source>
        <dbReference type="EMBL" id="GAJ16167.1"/>
    </source>
</evidence>
<sequence>MKKISRRDFLKQSTYTAAALATGIGVKPVFAGTKNYRTSQGRR</sequence>
<dbReference type="InterPro" id="IPR006311">
    <property type="entry name" value="TAT_signal"/>
</dbReference>
<reference evidence="1" key="1">
    <citation type="journal article" date="2014" name="Front. Microbiol.">
        <title>High frequency of phylogenetically diverse reductive dehalogenase-homologous genes in deep subseafloor sedimentary metagenomes.</title>
        <authorList>
            <person name="Kawai M."/>
            <person name="Futagami T."/>
            <person name="Toyoda A."/>
            <person name="Takaki Y."/>
            <person name="Nishi S."/>
            <person name="Hori S."/>
            <person name="Arai W."/>
            <person name="Tsubouchi T."/>
            <person name="Morono Y."/>
            <person name="Uchiyama I."/>
            <person name="Ito T."/>
            <person name="Fujiyama A."/>
            <person name="Inagaki F."/>
            <person name="Takami H."/>
        </authorList>
    </citation>
    <scope>NUCLEOTIDE SEQUENCE</scope>
    <source>
        <strain evidence="1">Expedition CK06-06</strain>
    </source>
</reference>
<dbReference type="InterPro" id="IPR019546">
    <property type="entry name" value="TAT_signal_bac_arc"/>
</dbReference>
<dbReference type="PROSITE" id="PS51318">
    <property type="entry name" value="TAT"/>
    <property type="match status" value="1"/>
</dbReference>
<dbReference type="NCBIfam" id="TIGR01409">
    <property type="entry name" value="TAT_signal_seq"/>
    <property type="match status" value="1"/>
</dbReference>
<dbReference type="EMBL" id="BARW01026296">
    <property type="protein sequence ID" value="GAJ16167.1"/>
    <property type="molecule type" value="Genomic_DNA"/>
</dbReference>
<gene>
    <name evidence="1" type="ORF">S12H4_42914</name>
</gene>
<comment type="caution">
    <text evidence="1">The sequence shown here is derived from an EMBL/GenBank/DDBJ whole genome shotgun (WGS) entry which is preliminary data.</text>
</comment>
<organism evidence="1">
    <name type="scientific">marine sediment metagenome</name>
    <dbReference type="NCBI Taxonomy" id="412755"/>
    <lineage>
        <taxon>unclassified sequences</taxon>
        <taxon>metagenomes</taxon>
        <taxon>ecological metagenomes</taxon>
    </lineage>
</organism>
<proteinExistence type="predicted"/>